<evidence type="ECO:0000256" key="3">
    <source>
        <dbReference type="ARBA" id="ARBA00023014"/>
    </source>
</evidence>
<evidence type="ECO:0000313" key="6">
    <source>
        <dbReference type="Proteomes" id="UP000463883"/>
    </source>
</evidence>
<accession>A0A6P1MQR0</accession>
<evidence type="ECO:0000256" key="1">
    <source>
        <dbReference type="ARBA" id="ARBA00022723"/>
    </source>
</evidence>
<evidence type="ECO:0000256" key="2">
    <source>
        <dbReference type="ARBA" id="ARBA00023004"/>
    </source>
</evidence>
<keyword evidence="1" id="KW-0479">Metal-binding</keyword>
<keyword evidence="2" id="KW-0408">Iron</keyword>
<evidence type="ECO:0000259" key="4">
    <source>
        <dbReference type="PROSITE" id="PS51379"/>
    </source>
</evidence>
<dbReference type="PROSITE" id="PS00198">
    <property type="entry name" value="4FE4S_FER_1"/>
    <property type="match status" value="1"/>
</dbReference>
<gene>
    <name evidence="5" type="ORF">Ami3637_13970</name>
</gene>
<dbReference type="PROSITE" id="PS51379">
    <property type="entry name" value="4FE4S_FER_2"/>
    <property type="match status" value="2"/>
</dbReference>
<keyword evidence="3" id="KW-0411">Iron-sulfur</keyword>
<dbReference type="InterPro" id="IPR017896">
    <property type="entry name" value="4Fe4S_Fe-S-bd"/>
</dbReference>
<dbReference type="PANTHER" id="PTHR43534">
    <property type="entry name" value="MIND SUPERFAMILY P-LOOP ATPASE CONTAINING AN INSERTED FERREDOXIN DOMAIN"/>
    <property type="match status" value="1"/>
</dbReference>
<dbReference type="EMBL" id="CP047591">
    <property type="protein sequence ID" value="QHI73335.1"/>
    <property type="molecule type" value="Genomic_DNA"/>
</dbReference>
<dbReference type="Pfam" id="PF14697">
    <property type="entry name" value="Fer4_21"/>
    <property type="match status" value="1"/>
</dbReference>
<dbReference type="GO" id="GO:0046872">
    <property type="term" value="F:metal ion binding"/>
    <property type="evidence" value="ECO:0007669"/>
    <property type="project" value="UniProtKB-KW"/>
</dbReference>
<dbReference type="Gene3D" id="3.30.70.20">
    <property type="match status" value="2"/>
</dbReference>
<organism evidence="5 6">
    <name type="scientific">Aminipila terrae</name>
    <dbReference type="NCBI Taxonomy" id="2697030"/>
    <lineage>
        <taxon>Bacteria</taxon>
        <taxon>Bacillati</taxon>
        <taxon>Bacillota</taxon>
        <taxon>Clostridia</taxon>
        <taxon>Peptostreptococcales</taxon>
        <taxon>Anaerovoracaceae</taxon>
        <taxon>Aminipila</taxon>
    </lineage>
</organism>
<keyword evidence="6" id="KW-1185">Reference proteome</keyword>
<dbReference type="PANTHER" id="PTHR43534:SF1">
    <property type="entry name" value="4FE-4S CLUSTER CONTAINING PARA FAMILY ATPASE PROTEIN"/>
    <property type="match status" value="1"/>
</dbReference>
<protein>
    <submittedName>
        <fullName evidence="5">4Fe-4S dicluster domain-containing protein</fullName>
    </submittedName>
</protein>
<dbReference type="AlphaFoldDB" id="A0A6P1MQR0"/>
<dbReference type="RefSeq" id="WP_162363100.1">
    <property type="nucleotide sequence ID" value="NZ_CP047591.1"/>
</dbReference>
<sequence length="72" mass="8039">MDIKETEGKAKNKHIANIDGKKCIGCGGCKRNCKFDAIFRGKEYYIVDREKCTGCKVCVEVCPAEAISYETK</sequence>
<feature type="domain" description="4Fe-4S ferredoxin-type" evidence="4">
    <location>
        <begin position="14"/>
        <end position="42"/>
    </location>
</feature>
<name>A0A6P1MQR0_9FIRM</name>
<reference evidence="5 6" key="1">
    <citation type="submission" date="2020-01" db="EMBL/GenBank/DDBJ databases">
        <title>Genomic analysis of Aminipila sp. CBA3637.</title>
        <authorList>
            <person name="Kim Y.B."/>
            <person name="Roh S.W."/>
        </authorList>
    </citation>
    <scope>NUCLEOTIDE SEQUENCE [LARGE SCALE GENOMIC DNA]</scope>
    <source>
        <strain evidence="5 6">CBA3637</strain>
    </source>
</reference>
<feature type="domain" description="4Fe-4S ferredoxin-type" evidence="4">
    <location>
        <begin position="43"/>
        <end position="72"/>
    </location>
</feature>
<dbReference type="SUPFAM" id="SSF54862">
    <property type="entry name" value="4Fe-4S ferredoxins"/>
    <property type="match status" value="1"/>
</dbReference>
<proteinExistence type="predicted"/>
<dbReference type="GO" id="GO:0051536">
    <property type="term" value="F:iron-sulfur cluster binding"/>
    <property type="evidence" value="ECO:0007669"/>
    <property type="project" value="UniProtKB-KW"/>
</dbReference>
<evidence type="ECO:0000313" key="5">
    <source>
        <dbReference type="EMBL" id="QHI73335.1"/>
    </source>
</evidence>
<dbReference type="KEGG" id="amic:Ami3637_13970"/>
<dbReference type="Proteomes" id="UP000463883">
    <property type="component" value="Chromosome"/>
</dbReference>
<dbReference type="InterPro" id="IPR017900">
    <property type="entry name" value="4Fe4S_Fe_S_CS"/>
</dbReference>